<evidence type="ECO:0000259" key="2">
    <source>
        <dbReference type="Pfam" id="PF00296"/>
    </source>
</evidence>
<dbReference type="Proteomes" id="UP001197247">
    <property type="component" value="Unassembled WGS sequence"/>
</dbReference>
<feature type="domain" description="Luciferase-like" evidence="2">
    <location>
        <begin position="91"/>
        <end position="170"/>
    </location>
</feature>
<feature type="region of interest" description="Disordered" evidence="1">
    <location>
        <begin position="1"/>
        <end position="79"/>
    </location>
</feature>
<feature type="compositionally biased region" description="Basic and acidic residues" evidence="1">
    <location>
        <begin position="29"/>
        <end position="51"/>
    </location>
</feature>
<dbReference type="EMBL" id="JAHBAY010000002">
    <property type="protein sequence ID" value="MBT0768516.1"/>
    <property type="molecule type" value="Genomic_DNA"/>
</dbReference>
<reference evidence="3 4" key="1">
    <citation type="submission" date="2021-05" db="EMBL/GenBank/DDBJ databases">
        <title>Kineosporia and Streptomyces sp. nov. two new marine actinobacteria isolated from Coral.</title>
        <authorList>
            <person name="Buangrab K."/>
            <person name="Sutthacheep M."/>
            <person name="Yeemin T."/>
            <person name="Harunari E."/>
            <person name="Igarashi Y."/>
            <person name="Kanchanasin P."/>
            <person name="Tanasupawat S."/>
            <person name="Phongsopitanun W."/>
        </authorList>
    </citation>
    <scope>NUCLEOTIDE SEQUENCE [LARGE SCALE GENOMIC DNA]</scope>
    <source>
        <strain evidence="3 4">J2-2</strain>
    </source>
</reference>
<evidence type="ECO:0000256" key="1">
    <source>
        <dbReference type="SAM" id="MobiDB-lite"/>
    </source>
</evidence>
<dbReference type="RefSeq" id="WP_214154810.1">
    <property type="nucleotide sequence ID" value="NZ_JAHBAY010000002.1"/>
</dbReference>
<sequence length="226" mass="24794">MGRPVPAGVRRRGGPGRAGAGRCHRRPRHDRDPRDPRRAAHPLPRDPDHASPRHAQLHPLRAHPRPGAPGRGPGGRAGALAAGLLRPRIDRTFWTDDDASYHGEFADFGPVQSWPKPVRKPHPPILVGGNGPNVARRVIEYGDEWIPMRHPGVLDRIRHFKKTARKPGSERPIPVTLFGGRLEEVGAYAAAGVDRCPFWPSPAPRGQMIELVDATARALGNRLLDP</sequence>
<dbReference type="Pfam" id="PF00296">
    <property type="entry name" value="Bac_luciferase"/>
    <property type="match status" value="1"/>
</dbReference>
<dbReference type="InterPro" id="IPR036661">
    <property type="entry name" value="Luciferase-like_sf"/>
</dbReference>
<accession>A0ABS5TBU7</accession>
<keyword evidence="4" id="KW-1185">Reference proteome</keyword>
<dbReference type="Gene3D" id="3.20.20.30">
    <property type="entry name" value="Luciferase-like domain"/>
    <property type="match status" value="1"/>
</dbReference>
<evidence type="ECO:0000313" key="4">
    <source>
        <dbReference type="Proteomes" id="UP001197247"/>
    </source>
</evidence>
<gene>
    <name evidence="3" type="ORF">KIH74_06240</name>
</gene>
<name>A0ABS5TBU7_9ACTN</name>
<evidence type="ECO:0000313" key="3">
    <source>
        <dbReference type="EMBL" id="MBT0768516.1"/>
    </source>
</evidence>
<dbReference type="SUPFAM" id="SSF51679">
    <property type="entry name" value="Bacterial luciferase-like"/>
    <property type="match status" value="1"/>
</dbReference>
<comment type="caution">
    <text evidence="3">The sequence shown here is derived from an EMBL/GenBank/DDBJ whole genome shotgun (WGS) entry which is preliminary data.</text>
</comment>
<proteinExistence type="predicted"/>
<organism evidence="3 4">
    <name type="scientific">Kineosporia corallincola</name>
    <dbReference type="NCBI Taxonomy" id="2835133"/>
    <lineage>
        <taxon>Bacteria</taxon>
        <taxon>Bacillati</taxon>
        <taxon>Actinomycetota</taxon>
        <taxon>Actinomycetes</taxon>
        <taxon>Kineosporiales</taxon>
        <taxon>Kineosporiaceae</taxon>
        <taxon>Kineosporia</taxon>
    </lineage>
</organism>
<dbReference type="InterPro" id="IPR011251">
    <property type="entry name" value="Luciferase-like_dom"/>
</dbReference>
<protein>
    <submittedName>
        <fullName evidence="3">LLM class flavin-dependent oxidoreductase</fullName>
    </submittedName>
</protein>